<protein>
    <submittedName>
        <fullName evidence="3">Uncharacterized protein</fullName>
    </submittedName>
</protein>
<proteinExistence type="inferred from homology"/>
<keyword evidence="2" id="KW-0560">Oxidoreductase</keyword>
<name>A0A816C0M6_9BILA</name>
<dbReference type="EMBL" id="CAJOBC010106470">
    <property type="protein sequence ID" value="CAF4503796.1"/>
    <property type="molecule type" value="Genomic_DNA"/>
</dbReference>
<reference evidence="3" key="1">
    <citation type="submission" date="2021-02" db="EMBL/GenBank/DDBJ databases">
        <authorList>
            <person name="Nowell W R."/>
        </authorList>
    </citation>
    <scope>NUCLEOTIDE SEQUENCE</scope>
</reference>
<dbReference type="SUPFAM" id="SSF51735">
    <property type="entry name" value="NAD(P)-binding Rossmann-fold domains"/>
    <property type="match status" value="1"/>
</dbReference>
<dbReference type="InterPro" id="IPR036291">
    <property type="entry name" value="NAD(P)-bd_dom_sf"/>
</dbReference>
<evidence type="ECO:0000256" key="1">
    <source>
        <dbReference type="ARBA" id="ARBA00006484"/>
    </source>
</evidence>
<dbReference type="OrthoDB" id="1888931at2759"/>
<dbReference type="Pfam" id="PF13561">
    <property type="entry name" value="adh_short_C2"/>
    <property type="match status" value="1"/>
</dbReference>
<dbReference type="Gene3D" id="3.40.50.720">
    <property type="entry name" value="NAD(P)-binding Rossmann-like Domain"/>
    <property type="match status" value="1"/>
</dbReference>
<dbReference type="Proteomes" id="UP000681722">
    <property type="component" value="Unassembled WGS sequence"/>
</dbReference>
<dbReference type="GO" id="GO:0016491">
    <property type="term" value="F:oxidoreductase activity"/>
    <property type="evidence" value="ECO:0007669"/>
    <property type="project" value="UniProtKB-KW"/>
</dbReference>
<organism evidence="3 5">
    <name type="scientific">Didymodactylos carnosus</name>
    <dbReference type="NCBI Taxonomy" id="1234261"/>
    <lineage>
        <taxon>Eukaryota</taxon>
        <taxon>Metazoa</taxon>
        <taxon>Spiralia</taxon>
        <taxon>Gnathifera</taxon>
        <taxon>Rotifera</taxon>
        <taxon>Eurotatoria</taxon>
        <taxon>Bdelloidea</taxon>
        <taxon>Philodinida</taxon>
        <taxon>Philodinidae</taxon>
        <taxon>Didymodactylos</taxon>
    </lineage>
</organism>
<dbReference type="PANTHER" id="PTHR24321">
    <property type="entry name" value="DEHYDROGENASES, SHORT CHAIN"/>
    <property type="match status" value="1"/>
</dbReference>
<feature type="non-terminal residue" evidence="3">
    <location>
        <position position="1"/>
    </location>
</feature>
<accession>A0A816C0M6</accession>
<dbReference type="CDD" id="cd05233">
    <property type="entry name" value="SDR_c"/>
    <property type="match status" value="1"/>
</dbReference>
<dbReference type="PANTHER" id="PTHR24321:SF14">
    <property type="entry name" value="SHORT-CHAIN TYPE DEHYDROGENASE_REDUCTASE BLR2146-RELATED"/>
    <property type="match status" value="1"/>
</dbReference>
<keyword evidence="5" id="KW-1185">Reference proteome</keyword>
<evidence type="ECO:0000256" key="2">
    <source>
        <dbReference type="ARBA" id="ARBA00023002"/>
    </source>
</evidence>
<dbReference type="EMBL" id="CAJNOQ010039492">
    <property type="protein sequence ID" value="CAF1616619.1"/>
    <property type="molecule type" value="Genomic_DNA"/>
</dbReference>
<dbReference type="PRINTS" id="PR00081">
    <property type="entry name" value="GDHRDH"/>
</dbReference>
<evidence type="ECO:0000313" key="4">
    <source>
        <dbReference type="EMBL" id="CAF4503796.1"/>
    </source>
</evidence>
<comment type="similarity">
    <text evidence="1">Belongs to the short-chain dehydrogenases/reductases (SDR) family.</text>
</comment>
<dbReference type="InterPro" id="IPR002347">
    <property type="entry name" value="SDR_fam"/>
</dbReference>
<gene>
    <name evidence="3" type="ORF">GPM918_LOCUS43466</name>
    <name evidence="4" type="ORF">SRO942_LOCUS44966</name>
</gene>
<dbReference type="AlphaFoldDB" id="A0A816C0M6"/>
<evidence type="ECO:0000313" key="3">
    <source>
        <dbReference type="EMBL" id="CAF1616619.1"/>
    </source>
</evidence>
<sequence length="110" mass="11825">AGIKPAMVPPYNCSKAALISLTKEAAREYGKYHIRVNGIAPTVVLTPMMENYIENCSDPNQLRKRIECCNSIPGLPTPQDIAAAVAFLSSDDAKFISGVILPVDGGYLTQ</sequence>
<evidence type="ECO:0000313" key="5">
    <source>
        <dbReference type="Proteomes" id="UP000663829"/>
    </source>
</evidence>
<comment type="caution">
    <text evidence="3">The sequence shown here is derived from an EMBL/GenBank/DDBJ whole genome shotgun (WGS) entry which is preliminary data.</text>
</comment>
<dbReference type="Proteomes" id="UP000663829">
    <property type="component" value="Unassembled WGS sequence"/>
</dbReference>